<comment type="catalytic activity">
    <reaction evidence="6">
        <text>pretRNA = a 3'-half-tRNA molecule with a 5'-OH end + a 5'-half-tRNA molecule with a 2',3'-cyclic phosphate end + an intron with a 2',3'-cyclic phosphate and a 5'-hydroxyl terminus.</text>
        <dbReference type="EC" id="4.6.1.16"/>
    </reaction>
</comment>
<reference evidence="10" key="1">
    <citation type="submission" date="2022-07" db="EMBL/GenBank/DDBJ databases">
        <title>Phylogenomic reconstructions and comparative analyses of Kickxellomycotina fungi.</title>
        <authorList>
            <person name="Reynolds N.K."/>
            <person name="Stajich J.E."/>
            <person name="Barry K."/>
            <person name="Grigoriev I.V."/>
            <person name="Crous P."/>
            <person name="Smith M.E."/>
        </authorList>
    </citation>
    <scope>NUCLEOTIDE SEQUENCE</scope>
    <source>
        <strain evidence="10">NRRL 1565</strain>
    </source>
</reference>
<keyword evidence="10" id="KW-0255">Endonuclease</keyword>
<protein>
    <recommendedName>
        <fullName evidence="2">tRNA-intron lyase</fullName>
        <ecNumber evidence="2">4.6.1.16</ecNumber>
    </recommendedName>
    <alternativeName>
        <fullName evidence="5">tRNA-intron endonuclease Sen2</fullName>
    </alternativeName>
</protein>
<dbReference type="GO" id="GO:0000214">
    <property type="term" value="C:tRNA-intron endonuclease complex"/>
    <property type="evidence" value="ECO:0007669"/>
    <property type="project" value="InterPro"/>
</dbReference>
<dbReference type="InterPro" id="IPR006677">
    <property type="entry name" value="tRNA_intron_Endonuc_cat-like"/>
</dbReference>
<keyword evidence="11" id="KW-1185">Reference proteome</keyword>
<dbReference type="InterPro" id="IPR036167">
    <property type="entry name" value="tRNA_intron_Endo_cat-like_sf"/>
</dbReference>
<evidence type="ECO:0000256" key="3">
    <source>
        <dbReference type="ARBA" id="ARBA00022694"/>
    </source>
</evidence>
<gene>
    <name evidence="10" type="primary">SEN2</name>
    <name evidence="10" type="ORF">H4R20_001189</name>
</gene>
<organism evidence="10 11">
    <name type="scientific">Coemansia guatemalensis</name>
    <dbReference type="NCBI Taxonomy" id="2761395"/>
    <lineage>
        <taxon>Eukaryota</taxon>
        <taxon>Fungi</taxon>
        <taxon>Fungi incertae sedis</taxon>
        <taxon>Zoopagomycota</taxon>
        <taxon>Kickxellomycotina</taxon>
        <taxon>Kickxellomycetes</taxon>
        <taxon>Kickxellales</taxon>
        <taxon>Kickxellaceae</taxon>
        <taxon>Coemansia</taxon>
    </lineage>
</organism>
<comment type="similarity">
    <text evidence="1">Belongs to the tRNA-intron endonuclease family.</text>
</comment>
<keyword evidence="10" id="KW-0378">Hydrolase</keyword>
<name>A0A9W8I6C0_9FUNG</name>
<dbReference type="InterPro" id="IPR006676">
    <property type="entry name" value="tRNA_splic"/>
</dbReference>
<feature type="active site" evidence="7">
    <location>
        <position position="189"/>
    </location>
</feature>
<dbReference type="InterPro" id="IPR011856">
    <property type="entry name" value="tRNA_endonuc-like_dom_sf"/>
</dbReference>
<feature type="active site" evidence="7">
    <location>
        <position position="140"/>
    </location>
</feature>
<dbReference type="PANTHER" id="PTHR21227">
    <property type="entry name" value="TRNA-SPLICING ENDONUCLEASE SUBUNIT SEN2"/>
    <property type="match status" value="1"/>
</dbReference>
<sequence length="229" mass="26455">MDITQRRREARRQMRGNNEEQQREEGTALVGDSSNAINSQDAMRLESVSNLDVAQNEVEMMEPVQLSPFEALFLSDIGCLEVLDVSQGDKCLTHTELYHLLYVCHKSDDFELKYAAYYYYRAKGWVVRSGLKFGSDFLLYGKGGPVRSHSQYSVVVRRLEQQQSSEAVDLADSWQYMFGLSRVCTQVRKSLIVCYVSPPAFENSDNMPPDLEQFEIQEYLFKRFNPNRK</sequence>
<evidence type="ECO:0000256" key="4">
    <source>
        <dbReference type="ARBA" id="ARBA00023239"/>
    </source>
</evidence>
<dbReference type="Gene3D" id="3.40.1350.10">
    <property type="match status" value="1"/>
</dbReference>
<proteinExistence type="inferred from homology"/>
<dbReference type="OrthoDB" id="10249562at2759"/>
<dbReference type="GO" id="GO:0005737">
    <property type="term" value="C:cytoplasm"/>
    <property type="evidence" value="ECO:0007669"/>
    <property type="project" value="TreeGrafter"/>
</dbReference>
<dbReference type="Proteomes" id="UP001140094">
    <property type="component" value="Unassembled WGS sequence"/>
</dbReference>
<dbReference type="SUPFAM" id="SSF53032">
    <property type="entry name" value="tRNA-intron endonuclease catalytic domain-like"/>
    <property type="match status" value="1"/>
</dbReference>
<keyword evidence="3" id="KW-0819">tRNA processing</keyword>
<dbReference type="GO" id="GO:0000379">
    <property type="term" value="P:tRNA-type intron splice site recognition and cleavage"/>
    <property type="evidence" value="ECO:0007669"/>
    <property type="project" value="TreeGrafter"/>
</dbReference>
<keyword evidence="4 10" id="KW-0456">Lyase</keyword>
<evidence type="ECO:0000313" key="10">
    <source>
        <dbReference type="EMBL" id="KAJ2807679.1"/>
    </source>
</evidence>
<dbReference type="Pfam" id="PF01974">
    <property type="entry name" value="tRNA_int_endo"/>
    <property type="match status" value="1"/>
</dbReference>
<feature type="compositionally biased region" description="Basic and acidic residues" evidence="8">
    <location>
        <begin position="17"/>
        <end position="26"/>
    </location>
</feature>
<evidence type="ECO:0000256" key="1">
    <source>
        <dbReference type="ARBA" id="ARBA00008078"/>
    </source>
</evidence>
<keyword evidence="10" id="KW-0540">Nuclease</keyword>
<evidence type="ECO:0000259" key="9">
    <source>
        <dbReference type="Pfam" id="PF01974"/>
    </source>
</evidence>
<evidence type="ECO:0000256" key="8">
    <source>
        <dbReference type="SAM" id="MobiDB-lite"/>
    </source>
</evidence>
<evidence type="ECO:0000313" key="11">
    <source>
        <dbReference type="Proteomes" id="UP001140094"/>
    </source>
</evidence>
<dbReference type="EMBL" id="JANBUO010000092">
    <property type="protein sequence ID" value="KAJ2807679.1"/>
    <property type="molecule type" value="Genomic_DNA"/>
</dbReference>
<comment type="caution">
    <text evidence="10">The sequence shown here is derived from an EMBL/GenBank/DDBJ whole genome shotgun (WGS) entry which is preliminary data.</text>
</comment>
<feature type="domain" description="tRNA intron endonuclease catalytic" evidence="9">
    <location>
        <begin position="110"/>
        <end position="197"/>
    </location>
</feature>
<dbReference type="AlphaFoldDB" id="A0A9W8I6C0"/>
<dbReference type="CDD" id="cd22363">
    <property type="entry name" value="tRNA-intron_lyase_C"/>
    <property type="match status" value="1"/>
</dbReference>
<dbReference type="EC" id="4.6.1.16" evidence="2"/>
<dbReference type="PANTHER" id="PTHR21227:SF0">
    <property type="entry name" value="TRNA-SPLICING ENDONUCLEASE SUBUNIT SEN2"/>
    <property type="match status" value="1"/>
</dbReference>
<dbReference type="GO" id="GO:0003676">
    <property type="term" value="F:nucleic acid binding"/>
    <property type="evidence" value="ECO:0007669"/>
    <property type="project" value="InterPro"/>
</dbReference>
<evidence type="ECO:0000256" key="6">
    <source>
        <dbReference type="ARBA" id="ARBA00034031"/>
    </source>
</evidence>
<feature type="region of interest" description="Disordered" evidence="8">
    <location>
        <begin position="1"/>
        <end position="30"/>
    </location>
</feature>
<dbReference type="GO" id="GO:0000213">
    <property type="term" value="F:tRNA-intron lyase activity"/>
    <property type="evidence" value="ECO:0007669"/>
    <property type="project" value="UniProtKB-EC"/>
</dbReference>
<dbReference type="InterPro" id="IPR016589">
    <property type="entry name" value="tRNA_splic_SEN2"/>
</dbReference>
<evidence type="ECO:0000256" key="7">
    <source>
        <dbReference type="PIRSR" id="PIRSR011789-1"/>
    </source>
</evidence>
<dbReference type="NCBIfam" id="TIGR00324">
    <property type="entry name" value="endA"/>
    <property type="match status" value="1"/>
</dbReference>
<evidence type="ECO:0000256" key="2">
    <source>
        <dbReference type="ARBA" id="ARBA00012573"/>
    </source>
</evidence>
<accession>A0A9W8I6C0</accession>
<dbReference type="PIRSF" id="PIRSF011789">
    <property type="entry name" value="tRNA_splic_SEN2"/>
    <property type="match status" value="1"/>
</dbReference>
<feature type="active site" evidence="7">
    <location>
        <position position="149"/>
    </location>
</feature>
<evidence type="ECO:0000256" key="5">
    <source>
        <dbReference type="ARBA" id="ARBA00032432"/>
    </source>
</evidence>